<protein>
    <submittedName>
        <fullName evidence="1">Uncharacterized protein</fullName>
    </submittedName>
</protein>
<evidence type="ECO:0000313" key="2">
    <source>
        <dbReference type="Proteomes" id="UP000235392"/>
    </source>
</evidence>
<reference evidence="1 2" key="1">
    <citation type="submission" date="2017-11" db="EMBL/GenBank/DDBJ databases">
        <title>De novo assembly and phasing of dikaryotic genomes from two isolates of Puccinia coronata f. sp. avenae, the causal agent of oat crown rust.</title>
        <authorList>
            <person name="Miller M.E."/>
            <person name="Zhang Y."/>
            <person name="Omidvar V."/>
            <person name="Sperschneider J."/>
            <person name="Schwessinger B."/>
            <person name="Raley C."/>
            <person name="Palmer J.M."/>
            <person name="Garnica D."/>
            <person name="Upadhyaya N."/>
            <person name="Rathjen J."/>
            <person name="Taylor J.M."/>
            <person name="Park R.F."/>
            <person name="Dodds P.N."/>
            <person name="Hirsch C.D."/>
            <person name="Kianian S.F."/>
            <person name="Figueroa M."/>
        </authorList>
    </citation>
    <scope>NUCLEOTIDE SEQUENCE [LARGE SCALE GENOMIC DNA]</scope>
    <source>
        <strain evidence="1">12SD80</strain>
    </source>
</reference>
<organism evidence="1 2">
    <name type="scientific">Puccinia coronata f. sp. avenae</name>
    <dbReference type="NCBI Taxonomy" id="200324"/>
    <lineage>
        <taxon>Eukaryota</taxon>
        <taxon>Fungi</taxon>
        <taxon>Dikarya</taxon>
        <taxon>Basidiomycota</taxon>
        <taxon>Pucciniomycotina</taxon>
        <taxon>Pucciniomycetes</taxon>
        <taxon>Pucciniales</taxon>
        <taxon>Pucciniaceae</taxon>
        <taxon>Puccinia</taxon>
    </lineage>
</organism>
<proteinExistence type="predicted"/>
<comment type="caution">
    <text evidence="1">The sequence shown here is derived from an EMBL/GenBank/DDBJ whole genome shotgun (WGS) entry which is preliminary data.</text>
</comment>
<sequence>MSAEIFSCVSLTAEEAGGHCAGAAAKRLRFPFPEQKESYEVFVSSLWSDIQTSL</sequence>
<dbReference type="AlphaFoldDB" id="A0A2N5UFJ3"/>
<dbReference type="EMBL" id="PGCI01000158">
    <property type="protein sequence ID" value="PLW36514.1"/>
    <property type="molecule type" value="Genomic_DNA"/>
</dbReference>
<dbReference type="Proteomes" id="UP000235392">
    <property type="component" value="Unassembled WGS sequence"/>
</dbReference>
<gene>
    <name evidence="1" type="ORF">PCASD_06447</name>
</gene>
<name>A0A2N5UFJ3_9BASI</name>
<evidence type="ECO:0000313" key="1">
    <source>
        <dbReference type="EMBL" id="PLW36514.1"/>
    </source>
</evidence>
<accession>A0A2N5UFJ3</accession>